<reference evidence="2" key="1">
    <citation type="submission" date="2017-11" db="EMBL/GenBank/DDBJ databases">
        <authorList>
            <person name="Lima N.C."/>
            <person name="Parody-Merino A.M."/>
            <person name="Battley P.F."/>
            <person name="Fidler A.E."/>
            <person name="Prosdocimi F."/>
        </authorList>
    </citation>
    <scope>NUCLEOTIDE SEQUENCE [LARGE SCALE GENOMIC DNA]</scope>
</reference>
<dbReference type="Proteomes" id="UP000233556">
    <property type="component" value="Unassembled WGS sequence"/>
</dbReference>
<evidence type="ECO:0000313" key="1">
    <source>
        <dbReference type="EMBL" id="PKU36236.1"/>
    </source>
</evidence>
<name>A0A2I0TR05_LIMLA</name>
<proteinExistence type="predicted"/>
<dbReference type="PANTHER" id="PTHR33332">
    <property type="entry name" value="REVERSE TRANSCRIPTASE DOMAIN-CONTAINING PROTEIN"/>
    <property type="match status" value="1"/>
</dbReference>
<reference evidence="2" key="2">
    <citation type="submission" date="2017-12" db="EMBL/GenBank/DDBJ databases">
        <title>Genome sequence of the Bar-tailed Godwit (Limosa lapponica baueri).</title>
        <authorList>
            <person name="Lima N.C.B."/>
            <person name="Parody-Merino A.M."/>
            <person name="Battley P.F."/>
            <person name="Fidler A.E."/>
            <person name="Prosdocimi F."/>
        </authorList>
    </citation>
    <scope>NUCLEOTIDE SEQUENCE [LARGE SCALE GENOMIC DNA]</scope>
</reference>
<gene>
    <name evidence="1" type="ORF">llap_13459</name>
</gene>
<protein>
    <submittedName>
        <fullName evidence="1">Uncharacterized protein</fullName>
    </submittedName>
</protein>
<organism evidence="1 2">
    <name type="scientific">Limosa lapponica baueri</name>
    <dbReference type="NCBI Taxonomy" id="1758121"/>
    <lineage>
        <taxon>Eukaryota</taxon>
        <taxon>Metazoa</taxon>
        <taxon>Chordata</taxon>
        <taxon>Craniata</taxon>
        <taxon>Vertebrata</taxon>
        <taxon>Euteleostomi</taxon>
        <taxon>Archelosauria</taxon>
        <taxon>Archosauria</taxon>
        <taxon>Dinosauria</taxon>
        <taxon>Saurischia</taxon>
        <taxon>Theropoda</taxon>
        <taxon>Coelurosauria</taxon>
        <taxon>Aves</taxon>
        <taxon>Neognathae</taxon>
        <taxon>Neoaves</taxon>
        <taxon>Charadriiformes</taxon>
        <taxon>Scolopacidae</taxon>
        <taxon>Limosa</taxon>
    </lineage>
</organism>
<evidence type="ECO:0000313" key="2">
    <source>
        <dbReference type="Proteomes" id="UP000233556"/>
    </source>
</evidence>
<sequence>MKFNKSKCQILHLGLGSPGYTYKFGDESLKSSPAERDLGGWVDGKLNTSQQCALAAKRANCVLGCIEHSIASQLREMIVPLHAAVVQPHLEYRMQFWAPQYKKDNKLLECVQRRMTKMVKSLKGKIYEERLRSLGSFSLEKRKLRGDLIAVYNFLKEGSRWGGADLLSLVS</sequence>
<dbReference type="AlphaFoldDB" id="A0A2I0TR05"/>
<accession>A0A2I0TR05</accession>
<dbReference type="OrthoDB" id="416454at2759"/>
<dbReference type="PRINTS" id="PR01345">
    <property type="entry name" value="CERVTRCPTASE"/>
</dbReference>
<dbReference type="EMBL" id="KZ507780">
    <property type="protein sequence ID" value="PKU36236.1"/>
    <property type="molecule type" value="Genomic_DNA"/>
</dbReference>
<keyword evidence="2" id="KW-1185">Reference proteome</keyword>